<dbReference type="Pfam" id="PF02283">
    <property type="entry name" value="CobU"/>
    <property type="match status" value="1"/>
</dbReference>
<keyword evidence="10 14" id="KW-0547">Nucleotide-binding</keyword>
<evidence type="ECO:0000256" key="8">
    <source>
        <dbReference type="ARBA" id="ARBA00022573"/>
    </source>
</evidence>
<dbReference type="NCBIfam" id="NF004469">
    <property type="entry name" value="PRK05800.1"/>
    <property type="match status" value="1"/>
</dbReference>
<evidence type="ECO:0000256" key="9">
    <source>
        <dbReference type="ARBA" id="ARBA00022679"/>
    </source>
</evidence>
<keyword evidence="9 14" id="KW-0808">Transferase</keyword>
<dbReference type="CDD" id="cd00544">
    <property type="entry name" value="CobU"/>
    <property type="match status" value="1"/>
</dbReference>
<dbReference type="PANTHER" id="PTHR34848:SF1">
    <property type="entry name" value="BIFUNCTIONAL ADENOSYLCOBALAMIN BIOSYNTHESIS PROTEIN COBU"/>
    <property type="match status" value="1"/>
</dbReference>
<evidence type="ECO:0000256" key="14">
    <source>
        <dbReference type="PIRNR" id="PIRNR006135"/>
    </source>
</evidence>
<comment type="pathway">
    <text evidence="6 14">Cofactor biosynthesis; adenosylcobalamin biosynthesis; adenosylcobalamin from cob(II)yrinate a,c-diamide: step 5/7.</text>
</comment>
<keyword evidence="13 14" id="KW-0342">GTP-binding</keyword>
<gene>
    <name evidence="15" type="primary">cobU</name>
    <name evidence="15" type="ORF">RT723_11320</name>
</gene>
<organism evidence="15 16">
    <name type="scientific">Psychrosphaera aquimarina</name>
    <dbReference type="NCBI Taxonomy" id="2044854"/>
    <lineage>
        <taxon>Bacteria</taxon>
        <taxon>Pseudomonadati</taxon>
        <taxon>Pseudomonadota</taxon>
        <taxon>Gammaproteobacteria</taxon>
        <taxon>Alteromonadales</taxon>
        <taxon>Pseudoalteromonadaceae</taxon>
        <taxon>Psychrosphaera</taxon>
    </lineage>
</organism>
<dbReference type="EMBL" id="JAWCUA010000009">
    <property type="protein sequence ID" value="MDU0113574.1"/>
    <property type="molecule type" value="Genomic_DNA"/>
</dbReference>
<dbReference type="EC" id="2.7.1.156" evidence="14"/>
<evidence type="ECO:0000256" key="3">
    <source>
        <dbReference type="ARBA" id="ARBA00001522"/>
    </source>
</evidence>
<evidence type="ECO:0000256" key="1">
    <source>
        <dbReference type="ARBA" id="ARBA00000312"/>
    </source>
</evidence>
<evidence type="ECO:0000313" key="15">
    <source>
        <dbReference type="EMBL" id="MDU0113574.1"/>
    </source>
</evidence>
<comment type="similarity">
    <text evidence="7 14">Belongs to the CobU/CobP family.</text>
</comment>
<dbReference type="SUPFAM" id="SSF52540">
    <property type="entry name" value="P-loop containing nucleoside triphosphate hydrolases"/>
    <property type="match status" value="1"/>
</dbReference>
<evidence type="ECO:0000256" key="4">
    <source>
        <dbReference type="ARBA" id="ARBA00003889"/>
    </source>
</evidence>
<name>A0ABU3R1L9_9GAMM</name>
<evidence type="ECO:0000256" key="10">
    <source>
        <dbReference type="ARBA" id="ARBA00022741"/>
    </source>
</evidence>
<dbReference type="Proteomes" id="UP001257914">
    <property type="component" value="Unassembled WGS sequence"/>
</dbReference>
<accession>A0ABU3R1L9</accession>
<evidence type="ECO:0000256" key="12">
    <source>
        <dbReference type="ARBA" id="ARBA00022840"/>
    </source>
</evidence>
<comment type="catalytic activity">
    <reaction evidence="1 14">
        <text>adenosylcob(III)inamide + ATP = adenosylcob(III)inamide phosphate + ADP + H(+)</text>
        <dbReference type="Rhea" id="RHEA:15769"/>
        <dbReference type="ChEBI" id="CHEBI:2480"/>
        <dbReference type="ChEBI" id="CHEBI:15378"/>
        <dbReference type="ChEBI" id="CHEBI:30616"/>
        <dbReference type="ChEBI" id="CHEBI:58502"/>
        <dbReference type="ChEBI" id="CHEBI:456216"/>
        <dbReference type="EC" id="2.7.1.156"/>
    </reaction>
</comment>
<proteinExistence type="inferred from homology"/>
<comment type="caution">
    <text evidence="15">The sequence shown here is derived from an EMBL/GenBank/DDBJ whole genome shotgun (WGS) entry which is preliminary data.</text>
</comment>
<sequence>MNKTYIQLILGGARSGKSRLAESLVAELAKQTGLTVHYIATAETKDSEMRARIKQHQLSRPSDWLLTETPLLLAETLDQMIAPNTCVLVDCLTLWLSNWLCSSYELEQWTQQKQRFLAVLHRASEINCHVILVSNEVGHGIVPLGELSRVFVDESGWLHQDIANIAHKVEFVMAGLPLTLKNIEHTP</sequence>
<comment type="catalytic activity">
    <reaction evidence="3">
        <text>adenosylcob(III)inamide + GTP = adenosylcob(III)inamide phosphate + GDP + H(+)</text>
        <dbReference type="Rhea" id="RHEA:15765"/>
        <dbReference type="ChEBI" id="CHEBI:2480"/>
        <dbReference type="ChEBI" id="CHEBI:15378"/>
        <dbReference type="ChEBI" id="CHEBI:37565"/>
        <dbReference type="ChEBI" id="CHEBI:58189"/>
        <dbReference type="ChEBI" id="CHEBI:58502"/>
        <dbReference type="EC" id="2.7.1.156"/>
    </reaction>
</comment>
<dbReference type="GO" id="GO:0043752">
    <property type="term" value="F:adenosylcobinamide kinase activity"/>
    <property type="evidence" value="ECO:0007669"/>
    <property type="project" value="UniProtKB-EC"/>
</dbReference>
<protein>
    <recommendedName>
        <fullName evidence="14">Bifunctional adenosylcobalamin biosynthesis protein</fullName>
        <ecNumber evidence="14">2.7.1.156</ecNumber>
        <ecNumber evidence="14">2.7.7.62</ecNumber>
    </recommendedName>
</protein>
<dbReference type="PIRSF" id="PIRSF006135">
    <property type="entry name" value="CobU"/>
    <property type="match status" value="1"/>
</dbReference>
<dbReference type="EC" id="2.7.7.62" evidence="14"/>
<evidence type="ECO:0000256" key="13">
    <source>
        <dbReference type="ARBA" id="ARBA00023134"/>
    </source>
</evidence>
<dbReference type="InterPro" id="IPR027417">
    <property type="entry name" value="P-loop_NTPase"/>
</dbReference>
<keyword evidence="11 14" id="KW-0418">Kinase</keyword>
<dbReference type="PANTHER" id="PTHR34848">
    <property type="match status" value="1"/>
</dbReference>
<keyword evidence="12 14" id="KW-0067">ATP-binding</keyword>
<evidence type="ECO:0000313" key="16">
    <source>
        <dbReference type="Proteomes" id="UP001257914"/>
    </source>
</evidence>
<comment type="function">
    <text evidence="4 14">Catalyzes ATP-dependent phosphorylation of adenosylcobinamide and addition of GMP to adenosylcobinamide phosphate.</text>
</comment>
<evidence type="ECO:0000256" key="7">
    <source>
        <dbReference type="ARBA" id="ARBA00007490"/>
    </source>
</evidence>
<comment type="pathway">
    <text evidence="5 14">Cofactor biosynthesis; adenosylcobalamin biosynthesis; adenosylcobalamin from cob(II)yrinate a,c-diamide: step 6/7.</text>
</comment>
<dbReference type="GO" id="GO:0008820">
    <property type="term" value="F:cobinamide phosphate guanylyltransferase activity"/>
    <property type="evidence" value="ECO:0007669"/>
    <property type="project" value="UniProtKB-EC"/>
</dbReference>
<evidence type="ECO:0000256" key="5">
    <source>
        <dbReference type="ARBA" id="ARBA00004692"/>
    </source>
</evidence>
<keyword evidence="8 14" id="KW-0169">Cobalamin biosynthesis</keyword>
<evidence type="ECO:0000256" key="2">
    <source>
        <dbReference type="ARBA" id="ARBA00000711"/>
    </source>
</evidence>
<dbReference type="Gene3D" id="3.40.50.300">
    <property type="entry name" value="P-loop containing nucleotide triphosphate hydrolases"/>
    <property type="match status" value="1"/>
</dbReference>
<comment type="catalytic activity">
    <reaction evidence="2 14">
        <text>adenosylcob(III)inamide phosphate + GTP + H(+) = adenosylcob(III)inamide-GDP + diphosphate</text>
        <dbReference type="Rhea" id="RHEA:22712"/>
        <dbReference type="ChEBI" id="CHEBI:15378"/>
        <dbReference type="ChEBI" id="CHEBI:33019"/>
        <dbReference type="ChEBI" id="CHEBI:37565"/>
        <dbReference type="ChEBI" id="CHEBI:58502"/>
        <dbReference type="ChEBI" id="CHEBI:60487"/>
        <dbReference type="EC" id="2.7.7.62"/>
    </reaction>
</comment>
<keyword evidence="15" id="KW-0548">Nucleotidyltransferase</keyword>
<evidence type="ECO:0000256" key="6">
    <source>
        <dbReference type="ARBA" id="ARBA00005159"/>
    </source>
</evidence>
<dbReference type="RefSeq" id="WP_315947204.1">
    <property type="nucleotide sequence ID" value="NZ_JAWCUA010000009.1"/>
</dbReference>
<evidence type="ECO:0000256" key="11">
    <source>
        <dbReference type="ARBA" id="ARBA00022777"/>
    </source>
</evidence>
<keyword evidence="16" id="KW-1185">Reference proteome</keyword>
<dbReference type="InterPro" id="IPR003203">
    <property type="entry name" value="CobU/CobP"/>
</dbReference>
<reference evidence="15 16" key="1">
    <citation type="submission" date="2023-10" db="EMBL/GenBank/DDBJ databases">
        <title>Psychrosphaera aquimaarina strain SW33 isolated from seawater.</title>
        <authorList>
            <person name="Bayburt H."/>
            <person name="Kim J.M."/>
            <person name="Choi B.J."/>
            <person name="Jeon C.O."/>
        </authorList>
    </citation>
    <scope>NUCLEOTIDE SEQUENCE [LARGE SCALE GENOMIC DNA]</scope>
    <source>
        <strain evidence="15 16">KCTC 52743</strain>
    </source>
</reference>